<dbReference type="EMBL" id="JBHSDC010000002">
    <property type="protein sequence ID" value="MFC4230888.1"/>
    <property type="molecule type" value="Genomic_DNA"/>
</dbReference>
<dbReference type="Pfam" id="PF13443">
    <property type="entry name" value="HTH_26"/>
    <property type="match status" value="1"/>
</dbReference>
<organism evidence="2 3">
    <name type="scientific">Parasediminibacterium paludis</name>
    <dbReference type="NCBI Taxonomy" id="908966"/>
    <lineage>
        <taxon>Bacteria</taxon>
        <taxon>Pseudomonadati</taxon>
        <taxon>Bacteroidota</taxon>
        <taxon>Chitinophagia</taxon>
        <taxon>Chitinophagales</taxon>
        <taxon>Chitinophagaceae</taxon>
        <taxon>Parasediminibacterium</taxon>
    </lineage>
</organism>
<dbReference type="RefSeq" id="WP_379012273.1">
    <property type="nucleotide sequence ID" value="NZ_JBHSDC010000002.1"/>
</dbReference>
<protein>
    <submittedName>
        <fullName evidence="2">Helix-turn-helix domain-containing protein</fullName>
    </submittedName>
</protein>
<evidence type="ECO:0000259" key="1">
    <source>
        <dbReference type="Pfam" id="PF13443"/>
    </source>
</evidence>
<dbReference type="InterPro" id="IPR001387">
    <property type="entry name" value="Cro/C1-type_HTH"/>
</dbReference>
<reference evidence="3" key="1">
    <citation type="journal article" date="2019" name="Int. J. Syst. Evol. Microbiol.">
        <title>The Global Catalogue of Microorganisms (GCM) 10K type strain sequencing project: providing services to taxonomists for standard genome sequencing and annotation.</title>
        <authorList>
            <consortium name="The Broad Institute Genomics Platform"/>
            <consortium name="The Broad Institute Genome Sequencing Center for Infectious Disease"/>
            <person name="Wu L."/>
            <person name="Ma J."/>
        </authorList>
    </citation>
    <scope>NUCLEOTIDE SEQUENCE [LARGE SCALE GENOMIC DNA]</scope>
    <source>
        <strain evidence="3">CECT 8010</strain>
    </source>
</reference>
<evidence type="ECO:0000313" key="2">
    <source>
        <dbReference type="EMBL" id="MFC4230888.1"/>
    </source>
</evidence>
<accession>A0ABV8PUR4</accession>
<proteinExistence type="predicted"/>
<keyword evidence="3" id="KW-1185">Reference proteome</keyword>
<comment type="caution">
    <text evidence="2">The sequence shown here is derived from an EMBL/GenBank/DDBJ whole genome shotgun (WGS) entry which is preliminary data.</text>
</comment>
<evidence type="ECO:0000313" key="3">
    <source>
        <dbReference type="Proteomes" id="UP001595906"/>
    </source>
</evidence>
<gene>
    <name evidence="2" type="ORF">ACFOW1_03225</name>
</gene>
<name>A0ABV8PUR4_9BACT</name>
<feature type="domain" description="HTH cro/C1-type" evidence="1">
    <location>
        <begin position="12"/>
        <end position="65"/>
    </location>
</feature>
<dbReference type="Proteomes" id="UP001595906">
    <property type="component" value="Unassembled WGS sequence"/>
</dbReference>
<sequence>MLQLDVLKVCNNKGIDNPKRFLVQHGFSHSAAFRLVNNRQESVSMSVLQKLCTILYCTPNDLMSWHATENNILPTDHPLTKLKPIAKQASIASQLKTMAPDKILEVQAFIDSLIKKEDNQSL</sequence>